<feature type="domain" description="tRNA uridine 5-carboxymethylaminomethyl modification enzyme C-terminal subdomain" evidence="13">
    <location>
        <begin position="550"/>
        <end position="621"/>
    </location>
</feature>
<dbReference type="AlphaFoldDB" id="R6TXQ1"/>
<dbReference type="Gene3D" id="3.50.50.60">
    <property type="entry name" value="FAD/NAD(P)-binding domain"/>
    <property type="match status" value="2"/>
</dbReference>
<dbReference type="FunFam" id="3.50.50.60:FF:000002">
    <property type="entry name" value="tRNA uridine 5-carboxymethylaminomethyl modification enzyme MnmG"/>
    <property type="match status" value="1"/>
</dbReference>
<dbReference type="PROSITE" id="PS01281">
    <property type="entry name" value="GIDA_2"/>
    <property type="match status" value="1"/>
</dbReference>
<dbReference type="Pfam" id="PF13932">
    <property type="entry name" value="SAM_GIDA_C"/>
    <property type="match status" value="1"/>
</dbReference>
<keyword evidence="5 12" id="KW-0963">Cytoplasm</keyword>
<dbReference type="STRING" id="1263015.BN580_00228"/>
<dbReference type="NCBIfam" id="TIGR00136">
    <property type="entry name" value="mnmG_gidA"/>
    <property type="match status" value="1"/>
</dbReference>
<dbReference type="InterPro" id="IPR036188">
    <property type="entry name" value="FAD/NAD-bd_sf"/>
</dbReference>
<dbReference type="Gene3D" id="1.10.10.1800">
    <property type="entry name" value="tRNA uridine 5-carboxymethylaminomethyl modification enzyme MnmG/GidA"/>
    <property type="match status" value="1"/>
</dbReference>
<dbReference type="InterPro" id="IPR026904">
    <property type="entry name" value="MnmG_C"/>
</dbReference>
<evidence type="ECO:0000256" key="10">
    <source>
        <dbReference type="ARBA" id="ARBA00025948"/>
    </source>
</evidence>
<dbReference type="Gene3D" id="1.10.150.570">
    <property type="entry name" value="GidA associated domain, C-terminal subdomain"/>
    <property type="match status" value="1"/>
</dbReference>
<dbReference type="FunFam" id="1.10.10.1800:FF:000001">
    <property type="entry name" value="tRNA uridine 5-carboxymethylaminomethyl modification enzyme MnmG"/>
    <property type="match status" value="1"/>
</dbReference>
<evidence type="ECO:0000256" key="8">
    <source>
        <dbReference type="ARBA" id="ARBA00022827"/>
    </source>
</evidence>
<evidence type="ECO:0000259" key="13">
    <source>
        <dbReference type="SMART" id="SM01228"/>
    </source>
</evidence>
<keyword evidence="8 12" id="KW-0274">FAD</keyword>
<dbReference type="Proteomes" id="UP001139365">
    <property type="component" value="Unassembled WGS sequence"/>
</dbReference>
<feature type="binding site" evidence="12">
    <location>
        <position position="124"/>
    </location>
    <ligand>
        <name>FAD</name>
        <dbReference type="ChEBI" id="CHEBI:57692"/>
    </ligand>
</feature>
<dbReference type="PANTHER" id="PTHR11806">
    <property type="entry name" value="GLUCOSE INHIBITED DIVISION PROTEIN A"/>
    <property type="match status" value="1"/>
</dbReference>
<comment type="subcellular location">
    <subcellularLocation>
        <location evidence="12">Cytoplasm</location>
    </subcellularLocation>
</comment>
<dbReference type="SUPFAM" id="SSF51905">
    <property type="entry name" value="FAD/NAD(P)-binding domain"/>
    <property type="match status" value="1"/>
</dbReference>
<dbReference type="PANTHER" id="PTHR11806:SF0">
    <property type="entry name" value="PROTEIN MTO1 HOMOLOG, MITOCHONDRIAL"/>
    <property type="match status" value="1"/>
</dbReference>
<keyword evidence="9 12" id="KW-0520">NAD</keyword>
<keyword evidence="7 12" id="KW-0819">tRNA processing</keyword>
<evidence type="ECO:0000313" key="16">
    <source>
        <dbReference type="Proteomes" id="UP000017938"/>
    </source>
</evidence>
<evidence type="ECO:0000256" key="2">
    <source>
        <dbReference type="ARBA" id="ARBA00003717"/>
    </source>
</evidence>
<dbReference type="Pfam" id="PF01134">
    <property type="entry name" value="GIDA"/>
    <property type="match status" value="1"/>
</dbReference>
<dbReference type="InterPro" id="IPR004416">
    <property type="entry name" value="MnmG"/>
</dbReference>
<comment type="cofactor">
    <cofactor evidence="1 12">
        <name>FAD</name>
        <dbReference type="ChEBI" id="CHEBI:57692"/>
    </cofactor>
</comment>
<dbReference type="InterPro" id="IPR040131">
    <property type="entry name" value="MnmG_N"/>
</dbReference>
<evidence type="ECO:0000256" key="11">
    <source>
        <dbReference type="ARBA" id="ARBA00031800"/>
    </source>
</evidence>
<gene>
    <name evidence="12 15" type="primary">mnmG</name>
    <name evidence="12" type="synonym">gidA</name>
    <name evidence="14" type="ORF">BN580_00228</name>
    <name evidence="15" type="ORF">MR241_08805</name>
</gene>
<dbReference type="Pfam" id="PF21680">
    <property type="entry name" value="GIDA_C_1st"/>
    <property type="match status" value="1"/>
</dbReference>
<protein>
    <recommendedName>
        <fullName evidence="4 12">tRNA uridine 5-carboxymethylaminomethyl modification enzyme MnmG</fullName>
    </recommendedName>
    <alternativeName>
        <fullName evidence="11 12">Glucose-inhibited division protein A</fullName>
    </alternativeName>
</protein>
<feature type="binding site" evidence="12">
    <location>
        <begin position="12"/>
        <end position="17"/>
    </location>
    <ligand>
        <name>FAD</name>
        <dbReference type="ChEBI" id="CHEBI:57692"/>
    </ligand>
</feature>
<dbReference type="GO" id="GO:0050660">
    <property type="term" value="F:flavin adenine dinucleotide binding"/>
    <property type="evidence" value="ECO:0007669"/>
    <property type="project" value="UniProtKB-UniRule"/>
</dbReference>
<proteinExistence type="inferred from homology"/>
<feature type="binding site" evidence="12">
    <location>
        <begin position="278"/>
        <end position="292"/>
    </location>
    <ligand>
        <name>NAD(+)</name>
        <dbReference type="ChEBI" id="CHEBI:57540"/>
    </ligand>
</feature>
<comment type="subunit">
    <text evidence="10 12">Homodimer. Heterotetramer of two MnmE and two MnmG subunits.</text>
</comment>
<evidence type="ECO:0000313" key="15">
    <source>
        <dbReference type="EMBL" id="MCI5756373.1"/>
    </source>
</evidence>
<feature type="binding site" evidence="12">
    <location>
        <position position="375"/>
    </location>
    <ligand>
        <name>FAD</name>
        <dbReference type="ChEBI" id="CHEBI:57692"/>
    </ligand>
</feature>
<dbReference type="FunFam" id="1.10.150.570:FF:000001">
    <property type="entry name" value="tRNA uridine 5-carboxymethylaminomethyl modification enzyme MnmG"/>
    <property type="match status" value="1"/>
</dbReference>
<organism evidence="14 16">
    <name type="scientific">Candidatus Colimorpha enterica</name>
    <dbReference type="NCBI Taxonomy" id="3083063"/>
    <lineage>
        <taxon>Bacteria</taxon>
        <taxon>Pseudomonadati</taxon>
        <taxon>Bacteroidota</taxon>
        <taxon>Bacteroidia</taxon>
        <taxon>Bacteroidales</taxon>
        <taxon>Candidatus Colimorpha</taxon>
    </lineage>
</organism>
<comment type="function">
    <text evidence="2 12">NAD-binding protein involved in the addition of a carboxymethylaminomethyl (cmnm) group at the wobble position (U34) of certain tRNAs, forming tRNA-cmnm(5)s(2)U34.</text>
</comment>
<reference evidence="14" key="1">
    <citation type="submission" date="2012-11" db="EMBL/GenBank/DDBJ databases">
        <title>Dependencies among metagenomic species, viruses, plasmids and units of genetic variation.</title>
        <authorList>
            <person name="Nielsen H.B."/>
            <person name="Almeida M."/>
            <person name="Juncker A.S."/>
            <person name="Rasmussen S."/>
            <person name="Li J."/>
            <person name="Sunagawa S."/>
            <person name="Plichta D."/>
            <person name="Gautier L."/>
            <person name="Le Chatelier E."/>
            <person name="Peletier E."/>
            <person name="Bonde I."/>
            <person name="Nielsen T."/>
            <person name="Manichanh C."/>
            <person name="Arumugam M."/>
            <person name="Batto J."/>
            <person name="Santos M.B.Q.D."/>
            <person name="Blom N."/>
            <person name="Borruel N."/>
            <person name="Burgdorf K.S."/>
            <person name="Boumezbeur F."/>
            <person name="Casellas F."/>
            <person name="Dore J."/>
            <person name="Guarner F."/>
            <person name="Hansen T."/>
            <person name="Hildebrand F."/>
            <person name="Kaas R.S."/>
            <person name="Kennedy S."/>
            <person name="Kristiansen K."/>
            <person name="Kultima J.R."/>
            <person name="Leonard P."/>
            <person name="Levenez F."/>
            <person name="Lund O."/>
            <person name="Moumen B."/>
            <person name="Le Paslier D."/>
            <person name="Pons N."/>
            <person name="Pedersen O."/>
            <person name="Prifti E."/>
            <person name="Qin J."/>
            <person name="Raes J."/>
            <person name="Tap J."/>
            <person name="Tims S."/>
            <person name="Ussery D.W."/>
            <person name="Yamada T."/>
            <person name="MetaHit consortium"/>
            <person name="Renault P."/>
            <person name="Sicheritz-Ponten T."/>
            <person name="Bork P."/>
            <person name="Wang J."/>
            <person name="Brunak S."/>
            <person name="Ehrlich S.D."/>
        </authorList>
    </citation>
    <scope>NUCLEOTIDE SEQUENCE [LARGE SCALE GENOMIC DNA]</scope>
</reference>
<comment type="similarity">
    <text evidence="3 12">Belongs to the MnmG family.</text>
</comment>
<evidence type="ECO:0000256" key="7">
    <source>
        <dbReference type="ARBA" id="ARBA00022694"/>
    </source>
</evidence>
<evidence type="ECO:0000256" key="5">
    <source>
        <dbReference type="ARBA" id="ARBA00022490"/>
    </source>
</evidence>
<reference evidence="15 17" key="2">
    <citation type="submission" date="2022-03" db="EMBL/GenBank/DDBJ databases">
        <title>Metagenome-assembled genomes from swine fecal metagenomes.</title>
        <authorList>
            <person name="Holman D.B."/>
            <person name="Kommadath A."/>
        </authorList>
    </citation>
    <scope>NUCLEOTIDE SEQUENCE [LARGE SCALE GENOMIC DNA]</scope>
    <source>
        <strain evidence="15">SUG147</strain>
    </source>
</reference>
<dbReference type="GO" id="GO:0005829">
    <property type="term" value="C:cytosol"/>
    <property type="evidence" value="ECO:0007669"/>
    <property type="project" value="TreeGrafter"/>
</dbReference>
<dbReference type="HAMAP" id="MF_00129">
    <property type="entry name" value="MnmG_GidA"/>
    <property type="match status" value="1"/>
</dbReference>
<dbReference type="EMBL" id="JALEMU010000143">
    <property type="protein sequence ID" value="MCI5756373.1"/>
    <property type="molecule type" value="Genomic_DNA"/>
</dbReference>
<name>R6TXQ1_9BACT</name>
<accession>R6TXQ1</accession>
<feature type="binding site" evidence="12">
    <location>
        <position position="183"/>
    </location>
    <ligand>
        <name>FAD</name>
        <dbReference type="ChEBI" id="CHEBI:57692"/>
    </ligand>
</feature>
<keyword evidence="6 12" id="KW-0285">Flavoprotein</keyword>
<evidence type="ECO:0000256" key="9">
    <source>
        <dbReference type="ARBA" id="ARBA00023027"/>
    </source>
</evidence>
<evidence type="ECO:0000256" key="3">
    <source>
        <dbReference type="ARBA" id="ARBA00007653"/>
    </source>
</evidence>
<evidence type="ECO:0000256" key="12">
    <source>
        <dbReference type="HAMAP-Rule" id="MF_00129"/>
    </source>
</evidence>
<dbReference type="InterPro" id="IPR044920">
    <property type="entry name" value="MnmG_C_subdom_sf"/>
</dbReference>
<dbReference type="InterPro" id="IPR002218">
    <property type="entry name" value="MnmG-rel"/>
</dbReference>
<evidence type="ECO:0000313" key="17">
    <source>
        <dbReference type="Proteomes" id="UP001139365"/>
    </source>
</evidence>
<evidence type="ECO:0000256" key="6">
    <source>
        <dbReference type="ARBA" id="ARBA00022630"/>
    </source>
</evidence>
<evidence type="ECO:0000313" key="14">
    <source>
        <dbReference type="EMBL" id="CDC76950.1"/>
    </source>
</evidence>
<dbReference type="GO" id="GO:0002098">
    <property type="term" value="P:tRNA wobble uridine modification"/>
    <property type="evidence" value="ECO:0007669"/>
    <property type="project" value="InterPro"/>
</dbReference>
<dbReference type="InterPro" id="IPR020595">
    <property type="entry name" value="MnmG-rel_CS"/>
</dbReference>
<dbReference type="InterPro" id="IPR047001">
    <property type="entry name" value="MnmG_C_subdom"/>
</dbReference>
<dbReference type="Proteomes" id="UP000017938">
    <property type="component" value="Unassembled WGS sequence"/>
</dbReference>
<comment type="caution">
    <text evidence="14">The sequence shown here is derived from an EMBL/GenBank/DDBJ whole genome shotgun (WGS) entry which is preliminary data.</text>
</comment>
<sequence>MIYRQTKAAVIGAGHAGIEAALACARMGIETVLFTMNLDAVGNMPCNPSIGGTGKGHLVFEIDALGGEMGRAADRVTLQSRTLNTGKGPAVRSKRIQADRMLYRSLMKKTIEETPNLSLVQAEIVGIKVTGEGAERRVTGLVTSLGTEWTAEAVIIATGTYLDSRVIVGEHAYPSGPDGMLPSRGLSESLSALGIRLMRFKTGTPPRIHARSIDFSVLDVQDGEEYITPYSWYTDEAALNSISQIPCHVAYTNQTTHEIIKNNLHRSPLYSGMIKGTGPRYCPSIEDKVVRFSDKPRHQLFAEPLGKDTDEIYLQGFSSSLPEDVQIEMLRSISGFEHAEVMRTAYAIEYDCSDPTQLYSTLEFKEISGLYGAGQFNGTSGYEEAAAQGLIAGINAGLKLLGKEQIRLSRDSSYIGTLIDDLVTKGTNEPYRIMTSRSEYRLLLRQDNAEERLIAYGRYAGLIPDDRWEDHVSREKQTDGEIMRLERTTVPPTPELNAMLEENGTAPVTTGVKLADLLRRPQISYEMLAPFDPDRPALQRKVTYGAEVRVKYDGYIKRQLGEAAKMARLAEKLLPADIDYLKIDGLRLEARQKLNKIRPSDIGQASRISGVSPADISVLLIYLKLKG</sequence>
<evidence type="ECO:0000256" key="1">
    <source>
        <dbReference type="ARBA" id="ARBA00001974"/>
    </source>
</evidence>
<dbReference type="EMBL" id="CBFW010000410">
    <property type="protein sequence ID" value="CDC76950.1"/>
    <property type="molecule type" value="Genomic_DNA"/>
</dbReference>
<dbReference type="InterPro" id="IPR049312">
    <property type="entry name" value="GIDA_C_N"/>
</dbReference>
<dbReference type="SMART" id="SM01228">
    <property type="entry name" value="GIDA_assoc_3"/>
    <property type="match status" value="1"/>
</dbReference>
<evidence type="ECO:0000256" key="4">
    <source>
        <dbReference type="ARBA" id="ARBA00020461"/>
    </source>
</evidence>
<dbReference type="GO" id="GO:0030488">
    <property type="term" value="P:tRNA methylation"/>
    <property type="evidence" value="ECO:0007669"/>
    <property type="project" value="TreeGrafter"/>
</dbReference>
<dbReference type="PROSITE" id="PS01280">
    <property type="entry name" value="GIDA_1"/>
    <property type="match status" value="1"/>
</dbReference>